<feature type="domain" description="Arrestin C-terminal-like" evidence="2">
    <location>
        <begin position="5"/>
        <end position="167"/>
    </location>
</feature>
<evidence type="ECO:0000259" key="2">
    <source>
        <dbReference type="SMART" id="SM01017"/>
    </source>
</evidence>
<feature type="compositionally biased region" description="Basic and acidic residues" evidence="1">
    <location>
        <begin position="321"/>
        <end position="331"/>
    </location>
</feature>
<accession>A0ABR3Y7K4</accession>
<reference evidence="3 4" key="1">
    <citation type="journal article" date="2024" name="Commun. Biol.">
        <title>Comparative genomic analysis of thermophilic fungi reveals convergent evolutionary adaptations and gene losses.</title>
        <authorList>
            <person name="Steindorff A.S."/>
            <person name="Aguilar-Pontes M.V."/>
            <person name="Robinson A.J."/>
            <person name="Andreopoulos B."/>
            <person name="LaButti K."/>
            <person name="Kuo A."/>
            <person name="Mondo S."/>
            <person name="Riley R."/>
            <person name="Otillar R."/>
            <person name="Haridas S."/>
            <person name="Lipzen A."/>
            <person name="Grimwood J."/>
            <person name="Schmutz J."/>
            <person name="Clum A."/>
            <person name="Reid I.D."/>
            <person name="Moisan M.C."/>
            <person name="Butler G."/>
            <person name="Nguyen T.T.M."/>
            <person name="Dewar K."/>
            <person name="Conant G."/>
            <person name="Drula E."/>
            <person name="Henrissat B."/>
            <person name="Hansel C."/>
            <person name="Singer S."/>
            <person name="Hutchinson M.I."/>
            <person name="de Vries R.P."/>
            <person name="Natvig D.O."/>
            <person name="Powell A.J."/>
            <person name="Tsang A."/>
            <person name="Grigoriev I.V."/>
        </authorList>
    </citation>
    <scope>NUCLEOTIDE SEQUENCE [LARGE SCALE GENOMIC DNA]</scope>
    <source>
        <strain evidence="3 4">ATCC 24622</strain>
    </source>
</reference>
<organism evidence="3 4">
    <name type="scientific">Phialemonium thermophilum</name>
    <dbReference type="NCBI Taxonomy" id="223376"/>
    <lineage>
        <taxon>Eukaryota</taxon>
        <taxon>Fungi</taxon>
        <taxon>Dikarya</taxon>
        <taxon>Ascomycota</taxon>
        <taxon>Pezizomycotina</taxon>
        <taxon>Sordariomycetes</taxon>
        <taxon>Sordariomycetidae</taxon>
        <taxon>Cephalothecales</taxon>
        <taxon>Cephalothecaceae</taxon>
        <taxon>Phialemonium</taxon>
    </lineage>
</organism>
<dbReference type="SMART" id="SM01017">
    <property type="entry name" value="Arrestin_C"/>
    <property type="match status" value="1"/>
</dbReference>
<feature type="compositionally biased region" description="Low complexity" evidence="1">
    <location>
        <begin position="438"/>
        <end position="456"/>
    </location>
</feature>
<dbReference type="Proteomes" id="UP001586593">
    <property type="component" value="Unassembled WGS sequence"/>
</dbReference>
<feature type="compositionally biased region" description="Polar residues" evidence="1">
    <location>
        <begin position="492"/>
        <end position="506"/>
    </location>
</feature>
<evidence type="ECO:0000313" key="4">
    <source>
        <dbReference type="Proteomes" id="UP001586593"/>
    </source>
</evidence>
<dbReference type="InterPro" id="IPR011022">
    <property type="entry name" value="Arrestin_C-like"/>
</dbReference>
<feature type="compositionally biased region" description="Basic and acidic residues" evidence="1">
    <location>
        <begin position="255"/>
        <end position="279"/>
    </location>
</feature>
<proteinExistence type="predicted"/>
<protein>
    <recommendedName>
        <fullName evidence="2">Arrestin C-terminal-like domain-containing protein</fullName>
    </recommendedName>
</protein>
<dbReference type="EMBL" id="JAZHXJ010000005">
    <property type="protein sequence ID" value="KAL1883822.1"/>
    <property type="molecule type" value="Genomic_DNA"/>
</dbReference>
<keyword evidence="4" id="KW-1185">Reference proteome</keyword>
<feature type="region of interest" description="Disordered" evidence="1">
    <location>
        <begin position="236"/>
        <end position="349"/>
    </location>
</feature>
<evidence type="ECO:0000313" key="3">
    <source>
        <dbReference type="EMBL" id="KAL1883822.1"/>
    </source>
</evidence>
<feature type="compositionally biased region" description="Pro residues" evidence="1">
    <location>
        <begin position="297"/>
        <end position="315"/>
    </location>
</feature>
<feature type="region of interest" description="Disordered" evidence="1">
    <location>
        <begin position="361"/>
        <end position="516"/>
    </location>
</feature>
<comment type="caution">
    <text evidence="3">The sequence shown here is derived from an EMBL/GenBank/DDBJ whole genome shotgun (WGS) entry which is preliminary data.</text>
</comment>
<gene>
    <name evidence="3" type="ORF">VTK73DRAFT_7610</name>
</gene>
<feature type="compositionally biased region" description="Basic and acidic residues" evidence="1">
    <location>
        <begin position="410"/>
        <end position="422"/>
    </location>
</feature>
<evidence type="ECO:0000256" key="1">
    <source>
        <dbReference type="SAM" id="MobiDB-lite"/>
    </source>
</evidence>
<feature type="region of interest" description="Disordered" evidence="1">
    <location>
        <begin position="168"/>
        <end position="203"/>
    </location>
</feature>
<name>A0ABR3Y7K4_9PEZI</name>
<feature type="compositionally biased region" description="Polar residues" evidence="1">
    <location>
        <begin position="168"/>
        <end position="185"/>
    </location>
</feature>
<sequence>MPAVGERTITATIELLKGGCLAGDMLPVKISVQHIKRIKSLHGVIVTLYRQGRIDWAPPPSLFRNMSKEEAKRIEKEDYYPKSRTGLGGLSLSSAGSCSVFRKDLSQTFNPLIIDPVTLTASVTTSVRVPEDVFPTIKGVPGDMITFKYQLEVIVDLGGKLAGQIQSNQSSVSRANPTLMPSSANPYEGGVASSGSWNGNPIDTDRLRREKGVISVAFEVLVGTVDSMRQRARGMSRNVTLTHTQQIAEPTLFERPSDERAGEWQTRTEEEGRGSRDYHPPYGPPVATGLPNQPSYYIPPEPSAPALFPIPPPQIPDEGALSEKERMRQAEQRLLPSQPTAPPAAESSSAALLDGENIYEAEVGHIAGPSHHHERVPPPPLLGDSEPSALTDGPSAPTLEQLSAGNVAHSTDDKQELERQRLLAEASAPPEFPEDYDAGPVAGPSSPAAAPSAVPLSPQPGLEPTAPVLEEDALTEADEDTGVYGTHYSYHVMNNQPSGDSQTRSGPSEPLPRYEQ</sequence>
<feature type="compositionally biased region" description="Acidic residues" evidence="1">
    <location>
        <begin position="469"/>
        <end position="481"/>
    </location>
</feature>
<feature type="compositionally biased region" description="Polar residues" evidence="1">
    <location>
        <begin position="237"/>
        <end position="248"/>
    </location>
</feature>